<evidence type="ECO:0000259" key="3">
    <source>
        <dbReference type="PROSITE" id="PS50887"/>
    </source>
</evidence>
<evidence type="ECO:0000313" key="5">
    <source>
        <dbReference type="Proteomes" id="UP000776983"/>
    </source>
</evidence>
<dbReference type="PANTHER" id="PTHR45138">
    <property type="entry name" value="REGULATORY COMPONENTS OF SENSORY TRANSDUCTION SYSTEM"/>
    <property type="match status" value="1"/>
</dbReference>
<dbReference type="InterPro" id="IPR000160">
    <property type="entry name" value="GGDEF_dom"/>
</dbReference>
<dbReference type="EC" id="2.7.7.65" evidence="1"/>
<sequence>MIGVVSAMLREYSARRNFALAVQLSNQASKDFLTGLHNRRALRKRLEYVWRHAIREEQVVSVAMIDVDWFKRYNDHYGHAEGDVVLRRMSRVLQAHTQRPLDIAARYGGEEFTCVWVGNDAAGLHTLLERIQADVHDMYIEHQHSPLGQVSVSVGAVQIEPHRGIDVDATLRRADKLLYTAKRQGRSRVVFAPLEREPLSIMYLGPQPGVPLQLPS</sequence>
<dbReference type="PROSITE" id="PS50887">
    <property type="entry name" value="GGDEF"/>
    <property type="match status" value="1"/>
</dbReference>
<gene>
    <name evidence="4" type="ORF">H0484_06335</name>
</gene>
<keyword evidence="5" id="KW-1185">Reference proteome</keyword>
<dbReference type="EMBL" id="JACDXW010000002">
    <property type="protein sequence ID" value="MCB5363370.1"/>
    <property type="molecule type" value="Genomic_DNA"/>
</dbReference>
<reference evidence="4 5" key="1">
    <citation type="submission" date="2020-07" db="EMBL/GenBank/DDBJ databases">
        <title>Pusillimonas sp. nov., isolated from poultry manure in Taiwan.</title>
        <authorList>
            <person name="Lin S.-Y."/>
            <person name="Tang Y.-S."/>
            <person name="Young C.-C."/>
        </authorList>
    </citation>
    <scope>NUCLEOTIDE SEQUENCE [LARGE SCALE GENOMIC DNA]</scope>
    <source>
        <strain evidence="4 5">CC-YST705</strain>
    </source>
</reference>
<dbReference type="InterPro" id="IPR043128">
    <property type="entry name" value="Rev_trsase/Diguanyl_cyclase"/>
</dbReference>
<evidence type="ECO:0000256" key="1">
    <source>
        <dbReference type="ARBA" id="ARBA00012528"/>
    </source>
</evidence>
<dbReference type="CDD" id="cd01949">
    <property type="entry name" value="GGDEF"/>
    <property type="match status" value="1"/>
</dbReference>
<dbReference type="Gene3D" id="3.30.70.270">
    <property type="match status" value="1"/>
</dbReference>
<proteinExistence type="predicted"/>
<feature type="domain" description="GGDEF" evidence="3">
    <location>
        <begin position="58"/>
        <end position="194"/>
    </location>
</feature>
<dbReference type="InterPro" id="IPR050469">
    <property type="entry name" value="Diguanylate_Cyclase"/>
</dbReference>
<evidence type="ECO:0000313" key="4">
    <source>
        <dbReference type="EMBL" id="MCB5363370.1"/>
    </source>
</evidence>
<dbReference type="InterPro" id="IPR029787">
    <property type="entry name" value="Nucleotide_cyclase"/>
</dbReference>
<dbReference type="PANTHER" id="PTHR45138:SF9">
    <property type="entry name" value="DIGUANYLATE CYCLASE DGCM-RELATED"/>
    <property type="match status" value="1"/>
</dbReference>
<comment type="caution">
    <text evidence="4">The sequence shown here is derived from an EMBL/GenBank/DDBJ whole genome shotgun (WGS) entry which is preliminary data.</text>
</comment>
<comment type="catalytic activity">
    <reaction evidence="2">
        <text>2 GTP = 3',3'-c-di-GMP + 2 diphosphate</text>
        <dbReference type="Rhea" id="RHEA:24898"/>
        <dbReference type="ChEBI" id="CHEBI:33019"/>
        <dbReference type="ChEBI" id="CHEBI:37565"/>
        <dbReference type="ChEBI" id="CHEBI:58805"/>
        <dbReference type="EC" id="2.7.7.65"/>
    </reaction>
</comment>
<evidence type="ECO:0000256" key="2">
    <source>
        <dbReference type="ARBA" id="ARBA00034247"/>
    </source>
</evidence>
<dbReference type="NCBIfam" id="TIGR00254">
    <property type="entry name" value="GGDEF"/>
    <property type="match status" value="1"/>
</dbReference>
<dbReference type="RefSeq" id="WP_226953690.1">
    <property type="nucleotide sequence ID" value="NZ_JACDXW010000002.1"/>
</dbReference>
<accession>A0ABS8CBF7</accession>
<dbReference type="SMART" id="SM00267">
    <property type="entry name" value="GGDEF"/>
    <property type="match status" value="1"/>
</dbReference>
<dbReference type="SUPFAM" id="SSF55073">
    <property type="entry name" value="Nucleotide cyclase"/>
    <property type="match status" value="1"/>
</dbReference>
<dbReference type="Proteomes" id="UP000776983">
    <property type="component" value="Unassembled WGS sequence"/>
</dbReference>
<name>A0ABS8CBF7_9BURK</name>
<organism evidence="4 5">
    <name type="scientific">Mesopusillimonas faecipullorum</name>
    <dbReference type="NCBI Taxonomy" id="2755040"/>
    <lineage>
        <taxon>Bacteria</taxon>
        <taxon>Pseudomonadati</taxon>
        <taxon>Pseudomonadota</taxon>
        <taxon>Betaproteobacteria</taxon>
        <taxon>Burkholderiales</taxon>
        <taxon>Alcaligenaceae</taxon>
        <taxon>Mesopusillimonas</taxon>
    </lineage>
</organism>
<dbReference type="Pfam" id="PF00990">
    <property type="entry name" value="GGDEF"/>
    <property type="match status" value="1"/>
</dbReference>
<protein>
    <recommendedName>
        <fullName evidence="1">diguanylate cyclase</fullName>
        <ecNumber evidence="1">2.7.7.65</ecNumber>
    </recommendedName>
</protein>